<dbReference type="NCBIfam" id="NF007987">
    <property type="entry name" value="PRK10715.1"/>
    <property type="match status" value="1"/>
</dbReference>
<feature type="compositionally biased region" description="Low complexity" evidence="1">
    <location>
        <begin position="249"/>
        <end position="278"/>
    </location>
</feature>
<keyword evidence="2" id="KW-0812">Transmembrane</keyword>
<feature type="transmembrane region" description="Helical" evidence="2">
    <location>
        <begin position="395"/>
        <end position="413"/>
    </location>
</feature>
<comment type="caution">
    <text evidence="3">The sequence shown here is derived from an EMBL/GenBank/DDBJ whole genome shotgun (WGS) entry which is preliminary data.</text>
</comment>
<gene>
    <name evidence="3" type="primary">flk</name>
    <name evidence="3" type="ORF">NC803_11865</name>
    <name evidence="4" type="ORF">NC856_11690</name>
</gene>
<evidence type="ECO:0000256" key="2">
    <source>
        <dbReference type="SAM" id="Phobius"/>
    </source>
</evidence>
<feature type="compositionally biased region" description="Polar residues" evidence="1">
    <location>
        <begin position="17"/>
        <end position="28"/>
    </location>
</feature>
<evidence type="ECO:0000256" key="1">
    <source>
        <dbReference type="SAM" id="MobiDB-lite"/>
    </source>
</evidence>
<dbReference type="Proteomes" id="UP001165568">
    <property type="component" value="Unassembled WGS sequence"/>
</dbReference>
<keyword evidence="2" id="KW-0472">Membrane</keyword>
<protein>
    <submittedName>
        <fullName evidence="3">Flagella biosynthesis regulator Flk</fullName>
    </submittedName>
</protein>
<dbReference type="EMBL" id="JAMPJT010000008">
    <property type="protein sequence ID" value="MCV9879540.1"/>
    <property type="molecule type" value="Genomic_DNA"/>
</dbReference>
<reference evidence="3" key="1">
    <citation type="submission" date="2022-04" db="EMBL/GenBank/DDBJ databases">
        <title>Brenneria sp. isolated from walnut trees in Serbia.</title>
        <authorList>
            <person name="Gasic K."/>
            <person name="Zlatkovic N."/>
            <person name="Kuzmanovic N."/>
        </authorList>
    </citation>
    <scope>NUCLEOTIDE SEQUENCE</scope>
    <source>
        <strain evidence="4">KBI 423</strain>
        <strain evidence="3">KBI 447</strain>
    </source>
</reference>
<feature type="region of interest" description="Disordered" evidence="1">
    <location>
        <begin position="1"/>
        <end position="41"/>
    </location>
</feature>
<organism evidence="3 6">
    <name type="scientific">Brenneria izbisi</name>
    <dbReference type="NCBI Taxonomy" id="2939450"/>
    <lineage>
        <taxon>Bacteria</taxon>
        <taxon>Pseudomonadati</taxon>
        <taxon>Pseudomonadota</taxon>
        <taxon>Gammaproteobacteria</taxon>
        <taxon>Enterobacterales</taxon>
        <taxon>Pectobacteriaceae</taxon>
        <taxon>Brenneria</taxon>
    </lineage>
</organism>
<dbReference type="InterPro" id="IPR023597">
    <property type="entry name" value="Flagellar_regulator_Flk"/>
</dbReference>
<keyword evidence="3" id="KW-0969">Cilium</keyword>
<keyword evidence="2" id="KW-1133">Transmembrane helix</keyword>
<dbReference type="Proteomes" id="UP001165569">
    <property type="component" value="Unassembled WGS sequence"/>
</dbReference>
<accession>A0AA41XYH7</accession>
<proteinExistence type="predicted"/>
<keyword evidence="5" id="KW-1185">Reference proteome</keyword>
<feature type="region of interest" description="Disordered" evidence="1">
    <location>
        <begin position="249"/>
        <end position="290"/>
    </location>
</feature>
<dbReference type="GO" id="GO:0016020">
    <property type="term" value="C:membrane"/>
    <property type="evidence" value="ECO:0007669"/>
    <property type="project" value="InterPro"/>
</dbReference>
<keyword evidence="3" id="KW-0966">Cell projection</keyword>
<evidence type="ECO:0000313" key="3">
    <source>
        <dbReference type="EMBL" id="MCV9879540.1"/>
    </source>
</evidence>
<name>A0AA41XYH7_9GAMM</name>
<dbReference type="GO" id="GO:0010468">
    <property type="term" value="P:regulation of gene expression"/>
    <property type="evidence" value="ECO:0007669"/>
    <property type="project" value="InterPro"/>
</dbReference>
<dbReference type="EMBL" id="JAMPJU010000008">
    <property type="protein sequence ID" value="MCV9882929.1"/>
    <property type="molecule type" value="Genomic_DNA"/>
</dbReference>
<sequence length="414" mass="44350">MQPVSGPGAPLPGERSANATTPAVTTSLAAARSGDQPLTPAQRTTLENLVLKVAALTTSKAAEVWSNVRQGLGLTENAELQSRHYQPAEQLLQTRLTQAQDNGERQQLLQRVTDMLSQGNNRQAVSDFIRQQFGHTVLGSLSKAQLKQVVTLLQHGQMPLSTTATGRAQATANAPDRPLRPAEQNSLNQLVNRLAAQTGEPSARIWTTLMTMQNLTTGDAIPLKNLQVLTQFLQTQVTLQQASQSQQASSLLSPSTSQQAAQPNAAGNAIAGQPAPANSNSPAMTNATLPASSGAATTTAFAASPLAVLQGALPQPLSTQEQQMLLDYTQVRFAPGLQTPLTPMQIDDVLTFLFTQRLQRAQESDGATSQLYPPPLFNPLIASLPLNWQALFHRPLFLVIVSLCVVSFLLWILL</sequence>
<keyword evidence="3" id="KW-0282">Flagellum</keyword>
<evidence type="ECO:0000313" key="4">
    <source>
        <dbReference type="EMBL" id="MCV9882929.1"/>
    </source>
</evidence>
<dbReference type="RefSeq" id="WP_264090607.1">
    <property type="nucleotide sequence ID" value="NZ_JAMPJT010000008.1"/>
</dbReference>
<evidence type="ECO:0000313" key="5">
    <source>
        <dbReference type="Proteomes" id="UP001165568"/>
    </source>
</evidence>
<dbReference type="AlphaFoldDB" id="A0AA41XYH7"/>
<evidence type="ECO:0000313" key="6">
    <source>
        <dbReference type="Proteomes" id="UP001165569"/>
    </source>
</evidence>